<name>A0A1F6D108_9BACT</name>
<dbReference type="CDD" id="cd02440">
    <property type="entry name" value="AdoMet_MTases"/>
    <property type="match status" value="1"/>
</dbReference>
<dbReference type="SUPFAM" id="SSF53335">
    <property type="entry name" value="S-adenosyl-L-methionine-dependent methyltransferases"/>
    <property type="match status" value="1"/>
</dbReference>
<dbReference type="InterPro" id="IPR013216">
    <property type="entry name" value="Methyltransf_11"/>
</dbReference>
<dbReference type="GO" id="GO:0008757">
    <property type="term" value="F:S-adenosylmethionine-dependent methyltransferase activity"/>
    <property type="evidence" value="ECO:0007669"/>
    <property type="project" value="InterPro"/>
</dbReference>
<evidence type="ECO:0000313" key="3">
    <source>
        <dbReference type="Proteomes" id="UP000177659"/>
    </source>
</evidence>
<dbReference type="EMBL" id="MFLC01000022">
    <property type="protein sequence ID" value="OGG55055.1"/>
    <property type="molecule type" value="Genomic_DNA"/>
</dbReference>
<comment type="caution">
    <text evidence="2">The sequence shown here is derived from an EMBL/GenBank/DDBJ whole genome shotgun (WGS) entry which is preliminary data.</text>
</comment>
<sequence length="210" mass="24344">MKHKRSFAKEIYTQDGIVTGNIFPDLKVLDVGCGQRKLKGAIGLDVVPNSEADVIHDVSKLPWPFENDSFDVVFTNHHLEHVENPLQFLGEVHRILKPGGRVVIQVPYFRRADAYTDLTHRHFFTSRSLDYVIEGAKLASYQYIEYRFKKIGFWYGWPAVSRNPIVQVFKNFITEHPRFYDQYLSLLLPVPCLTWELEVMKYSPSGQAPQ</sequence>
<reference evidence="2 3" key="1">
    <citation type="journal article" date="2016" name="Nat. Commun.">
        <title>Thousands of microbial genomes shed light on interconnected biogeochemical processes in an aquifer system.</title>
        <authorList>
            <person name="Anantharaman K."/>
            <person name="Brown C.T."/>
            <person name="Hug L.A."/>
            <person name="Sharon I."/>
            <person name="Castelle C.J."/>
            <person name="Probst A.J."/>
            <person name="Thomas B.C."/>
            <person name="Singh A."/>
            <person name="Wilkins M.J."/>
            <person name="Karaoz U."/>
            <person name="Brodie E.L."/>
            <person name="Williams K.H."/>
            <person name="Hubbard S.S."/>
            <person name="Banfield J.F."/>
        </authorList>
    </citation>
    <scope>NUCLEOTIDE SEQUENCE [LARGE SCALE GENOMIC DNA]</scope>
</reference>
<evidence type="ECO:0000313" key="2">
    <source>
        <dbReference type="EMBL" id="OGG55055.1"/>
    </source>
</evidence>
<feature type="domain" description="Methyltransferase type 11" evidence="1">
    <location>
        <begin position="54"/>
        <end position="104"/>
    </location>
</feature>
<organism evidence="2 3">
    <name type="scientific">Candidatus Kaiserbacteria bacterium RIFCSPHIGHO2_02_FULL_49_11</name>
    <dbReference type="NCBI Taxonomy" id="1798489"/>
    <lineage>
        <taxon>Bacteria</taxon>
        <taxon>Candidatus Kaiseribacteriota</taxon>
    </lineage>
</organism>
<dbReference type="Gene3D" id="3.40.50.150">
    <property type="entry name" value="Vaccinia Virus protein VP39"/>
    <property type="match status" value="1"/>
</dbReference>
<evidence type="ECO:0000259" key="1">
    <source>
        <dbReference type="Pfam" id="PF08241"/>
    </source>
</evidence>
<accession>A0A1F6D108</accession>
<proteinExistence type="predicted"/>
<dbReference type="InterPro" id="IPR029063">
    <property type="entry name" value="SAM-dependent_MTases_sf"/>
</dbReference>
<dbReference type="Proteomes" id="UP000177659">
    <property type="component" value="Unassembled WGS sequence"/>
</dbReference>
<dbReference type="PANTHER" id="PTHR43591">
    <property type="entry name" value="METHYLTRANSFERASE"/>
    <property type="match status" value="1"/>
</dbReference>
<dbReference type="Pfam" id="PF08241">
    <property type="entry name" value="Methyltransf_11"/>
    <property type="match status" value="1"/>
</dbReference>
<gene>
    <name evidence="2" type="ORF">A3D62_00230</name>
</gene>
<protein>
    <recommendedName>
        <fullName evidence="1">Methyltransferase type 11 domain-containing protein</fullName>
    </recommendedName>
</protein>
<dbReference type="AlphaFoldDB" id="A0A1F6D108"/>